<dbReference type="InterPro" id="IPR011701">
    <property type="entry name" value="MFS"/>
</dbReference>
<evidence type="ECO:0008006" key="9">
    <source>
        <dbReference type="Google" id="ProtNLM"/>
    </source>
</evidence>
<dbReference type="Gene3D" id="1.20.1250.20">
    <property type="entry name" value="MFS general substrate transporter like domains"/>
    <property type="match status" value="1"/>
</dbReference>
<protein>
    <recommendedName>
        <fullName evidence="9">Major facilitator superfamily (MFS) profile domain-containing protein</fullName>
    </recommendedName>
</protein>
<proteinExistence type="predicted"/>
<feature type="transmembrane region" description="Helical" evidence="6">
    <location>
        <begin position="406"/>
        <end position="427"/>
    </location>
</feature>
<keyword evidence="3 6" id="KW-1133">Transmembrane helix</keyword>
<reference evidence="7" key="2">
    <citation type="submission" date="2023-01" db="EMBL/GenBank/DDBJ databases">
        <authorList>
            <person name="Petersen C."/>
        </authorList>
    </citation>
    <scope>NUCLEOTIDE SEQUENCE</scope>
    <source>
        <strain evidence="7">IBT 15450</strain>
    </source>
</reference>
<name>A0AAD6NEA5_PENCN</name>
<dbReference type="PANTHER" id="PTHR23502">
    <property type="entry name" value="MAJOR FACILITATOR SUPERFAMILY"/>
    <property type="match status" value="1"/>
</dbReference>
<evidence type="ECO:0000256" key="5">
    <source>
        <dbReference type="SAM" id="MobiDB-lite"/>
    </source>
</evidence>
<comment type="caution">
    <text evidence="7">The sequence shown here is derived from an EMBL/GenBank/DDBJ whole genome shotgun (WGS) entry which is preliminary data.</text>
</comment>
<feature type="transmembrane region" description="Helical" evidence="6">
    <location>
        <begin position="352"/>
        <end position="374"/>
    </location>
</feature>
<evidence type="ECO:0000256" key="3">
    <source>
        <dbReference type="ARBA" id="ARBA00022989"/>
    </source>
</evidence>
<evidence type="ECO:0000313" key="8">
    <source>
        <dbReference type="Proteomes" id="UP001219568"/>
    </source>
</evidence>
<sequence>MSSTLPNSSTGSNTMWPPGTLRLSDTTISEGETIFLQPRPSDDPNDPLNWAPWRKYLNMGLVCFYVAMVAEFINANTPTWGPMEKELGFTSEILNDSYAAGCAALALGSVILIPFALKFGRRPLYLFSTVVQFAVSIWSAKMQTVGDLIAVNVIQCFFGSLAEVIVQMTIADLFFVHQRGRMNALYVWTWLLSSYMGILIAGFVASGLGWRWIWWLNAIIFGLTIFAVGFGYEETKFCSSVSLTTISLQLDTRNEGRLLASNPQDQEANKHQTKKLEGESFAETKQIDAEQGATDLASSKAAVETTSDNITGVTTNPNIPIKTYWQRLALTTITVSSGTANDSFFQHMYQPLIILTTIPAVAWTALVYGILVALGDVMSTTMSAQLPNPPYNFSSSEVGLMSLPRMIGVTIGALIVGPLSDWWIMFLSRRRNGIFEPEMRLWCMIPFLPFVVAGAVVFAIGLSDKQPWPVIVVGLALYNIGVTPINTLTITYLTDSYKDIVGDALVGVTLTRNTFSTAFIFALTPWVAKVGLKNAFITILVVAIAILMSFVVFLRYGKALRSLAASRYLHFAARQYKGRGFD</sequence>
<feature type="transmembrane region" description="Helical" evidence="6">
    <location>
        <begin position="534"/>
        <end position="554"/>
    </location>
</feature>
<dbReference type="AlphaFoldDB" id="A0AAD6NEA5"/>
<accession>A0AAD6NEA5</accession>
<dbReference type="PANTHER" id="PTHR23502:SF50">
    <property type="entry name" value="TRANSPORTER, PUTATIVE (AFU_ORTHOLOGUE AFUA_5G00430)-RELATED"/>
    <property type="match status" value="1"/>
</dbReference>
<evidence type="ECO:0000256" key="1">
    <source>
        <dbReference type="ARBA" id="ARBA00004141"/>
    </source>
</evidence>
<feature type="transmembrane region" description="Helical" evidence="6">
    <location>
        <begin position="97"/>
        <end position="117"/>
    </location>
</feature>
<keyword evidence="4 6" id="KW-0472">Membrane</keyword>
<feature type="compositionally biased region" description="Basic and acidic residues" evidence="5">
    <location>
        <begin position="267"/>
        <end position="278"/>
    </location>
</feature>
<feature type="region of interest" description="Disordered" evidence="5">
    <location>
        <begin position="1"/>
        <end position="22"/>
    </location>
</feature>
<feature type="transmembrane region" description="Helical" evidence="6">
    <location>
        <begin position="505"/>
        <end position="528"/>
    </location>
</feature>
<reference evidence="7" key="1">
    <citation type="journal article" date="2023" name="IMA Fungus">
        <title>Comparative genomic study of the Penicillium genus elucidates a diverse pangenome and 15 lateral gene transfer events.</title>
        <authorList>
            <person name="Petersen C."/>
            <person name="Sorensen T."/>
            <person name="Nielsen M.R."/>
            <person name="Sondergaard T.E."/>
            <person name="Sorensen J.L."/>
            <person name="Fitzpatrick D.A."/>
            <person name="Frisvad J.C."/>
            <person name="Nielsen K.L."/>
        </authorList>
    </citation>
    <scope>NUCLEOTIDE SEQUENCE</scope>
    <source>
        <strain evidence="7">IBT 15450</strain>
    </source>
</reference>
<keyword evidence="2 6" id="KW-0812">Transmembrane</keyword>
<dbReference type="EMBL" id="JAQJZL010000001">
    <property type="protein sequence ID" value="KAJ6057447.1"/>
    <property type="molecule type" value="Genomic_DNA"/>
</dbReference>
<dbReference type="GO" id="GO:0005886">
    <property type="term" value="C:plasma membrane"/>
    <property type="evidence" value="ECO:0007669"/>
    <property type="project" value="TreeGrafter"/>
</dbReference>
<feature type="transmembrane region" description="Helical" evidence="6">
    <location>
        <begin position="56"/>
        <end position="77"/>
    </location>
</feature>
<feature type="transmembrane region" description="Helical" evidence="6">
    <location>
        <begin position="212"/>
        <end position="232"/>
    </location>
</feature>
<dbReference type="Proteomes" id="UP001219568">
    <property type="component" value="Unassembled WGS sequence"/>
</dbReference>
<feature type="transmembrane region" description="Helical" evidence="6">
    <location>
        <begin position="439"/>
        <end position="462"/>
    </location>
</feature>
<gene>
    <name evidence="7" type="ORF">N7460_000721</name>
</gene>
<organism evidence="7 8">
    <name type="scientific">Penicillium canescens</name>
    <dbReference type="NCBI Taxonomy" id="5083"/>
    <lineage>
        <taxon>Eukaryota</taxon>
        <taxon>Fungi</taxon>
        <taxon>Dikarya</taxon>
        <taxon>Ascomycota</taxon>
        <taxon>Pezizomycotina</taxon>
        <taxon>Eurotiomycetes</taxon>
        <taxon>Eurotiomycetidae</taxon>
        <taxon>Eurotiales</taxon>
        <taxon>Aspergillaceae</taxon>
        <taxon>Penicillium</taxon>
    </lineage>
</organism>
<evidence type="ECO:0000256" key="6">
    <source>
        <dbReference type="SAM" id="Phobius"/>
    </source>
</evidence>
<feature type="transmembrane region" description="Helical" evidence="6">
    <location>
        <begin position="124"/>
        <end position="140"/>
    </location>
</feature>
<feature type="region of interest" description="Disordered" evidence="5">
    <location>
        <begin position="259"/>
        <end position="279"/>
    </location>
</feature>
<feature type="transmembrane region" description="Helical" evidence="6">
    <location>
        <begin position="152"/>
        <end position="175"/>
    </location>
</feature>
<evidence type="ECO:0000313" key="7">
    <source>
        <dbReference type="EMBL" id="KAJ6057447.1"/>
    </source>
</evidence>
<keyword evidence="8" id="KW-1185">Reference proteome</keyword>
<feature type="transmembrane region" description="Helical" evidence="6">
    <location>
        <begin position="468"/>
        <end position="493"/>
    </location>
</feature>
<dbReference type="SUPFAM" id="SSF103473">
    <property type="entry name" value="MFS general substrate transporter"/>
    <property type="match status" value="1"/>
</dbReference>
<feature type="transmembrane region" description="Helical" evidence="6">
    <location>
        <begin position="187"/>
        <end position="206"/>
    </location>
</feature>
<dbReference type="Pfam" id="PF07690">
    <property type="entry name" value="MFS_1"/>
    <property type="match status" value="1"/>
</dbReference>
<comment type="subcellular location">
    <subcellularLocation>
        <location evidence="1">Membrane</location>
        <topology evidence="1">Multi-pass membrane protein</topology>
    </subcellularLocation>
</comment>
<dbReference type="GO" id="GO:0022857">
    <property type="term" value="F:transmembrane transporter activity"/>
    <property type="evidence" value="ECO:0007669"/>
    <property type="project" value="InterPro"/>
</dbReference>
<dbReference type="InterPro" id="IPR036259">
    <property type="entry name" value="MFS_trans_sf"/>
</dbReference>
<evidence type="ECO:0000256" key="2">
    <source>
        <dbReference type="ARBA" id="ARBA00022692"/>
    </source>
</evidence>
<feature type="compositionally biased region" description="Polar residues" evidence="5">
    <location>
        <begin position="1"/>
        <end position="15"/>
    </location>
</feature>
<evidence type="ECO:0000256" key="4">
    <source>
        <dbReference type="ARBA" id="ARBA00023136"/>
    </source>
</evidence>